<sequence>MGVAVVGSVLGS</sequence>
<dbReference type="Proteomes" id="UP000324222">
    <property type="component" value="Unassembled WGS sequence"/>
</dbReference>
<evidence type="ECO:0000313" key="1">
    <source>
        <dbReference type="EMBL" id="MPD03581.1"/>
    </source>
</evidence>
<evidence type="ECO:0000313" key="2">
    <source>
        <dbReference type="Proteomes" id="UP000324222"/>
    </source>
</evidence>
<protein>
    <submittedName>
        <fullName evidence="1">Uncharacterized protein</fullName>
    </submittedName>
</protein>
<reference evidence="1 2" key="1">
    <citation type="submission" date="2019-05" db="EMBL/GenBank/DDBJ databases">
        <title>Another draft genome of Portunus trituberculatus and its Hox gene families provides insights of decapod evolution.</title>
        <authorList>
            <person name="Jeong J.-H."/>
            <person name="Song I."/>
            <person name="Kim S."/>
            <person name="Choi T."/>
            <person name="Kim D."/>
            <person name="Ryu S."/>
            <person name="Kim W."/>
        </authorList>
    </citation>
    <scope>NUCLEOTIDE SEQUENCE [LARGE SCALE GENOMIC DNA]</scope>
    <source>
        <tissue evidence="1">Muscle</tissue>
    </source>
</reference>
<dbReference type="EMBL" id="VSRR010136758">
    <property type="protein sequence ID" value="MPD03581.1"/>
    <property type="molecule type" value="Genomic_DNA"/>
</dbReference>
<gene>
    <name evidence="1" type="ORF">E2C01_099222</name>
</gene>
<keyword evidence="2" id="KW-1185">Reference proteome</keyword>
<accession>A0A5B7K3B5</accession>
<proteinExistence type="predicted"/>
<comment type="caution">
    <text evidence="1">The sequence shown here is derived from an EMBL/GenBank/DDBJ whole genome shotgun (WGS) entry which is preliminary data.</text>
</comment>
<name>A0A5B7K3B5_PORTR</name>
<organism evidence="1 2">
    <name type="scientific">Portunus trituberculatus</name>
    <name type="common">Swimming crab</name>
    <name type="synonym">Neptunus trituberculatus</name>
    <dbReference type="NCBI Taxonomy" id="210409"/>
    <lineage>
        <taxon>Eukaryota</taxon>
        <taxon>Metazoa</taxon>
        <taxon>Ecdysozoa</taxon>
        <taxon>Arthropoda</taxon>
        <taxon>Crustacea</taxon>
        <taxon>Multicrustacea</taxon>
        <taxon>Malacostraca</taxon>
        <taxon>Eumalacostraca</taxon>
        <taxon>Eucarida</taxon>
        <taxon>Decapoda</taxon>
        <taxon>Pleocyemata</taxon>
        <taxon>Brachyura</taxon>
        <taxon>Eubrachyura</taxon>
        <taxon>Portunoidea</taxon>
        <taxon>Portunidae</taxon>
        <taxon>Portuninae</taxon>
        <taxon>Portunus</taxon>
    </lineage>
</organism>